<feature type="transmembrane region" description="Helical" evidence="6">
    <location>
        <begin position="20"/>
        <end position="39"/>
    </location>
</feature>
<keyword evidence="8" id="KW-0808">Transferase</keyword>
<dbReference type="Gene3D" id="3.30.870.10">
    <property type="entry name" value="Endonuclease Chain A"/>
    <property type="match status" value="2"/>
</dbReference>
<feature type="domain" description="PLD phosphodiesterase" evidence="7">
    <location>
        <begin position="218"/>
        <end position="245"/>
    </location>
</feature>
<keyword evidence="5 6" id="KW-0472">Membrane</keyword>
<reference evidence="8 9" key="1">
    <citation type="submission" date="2016-06" db="EMBL/GenBank/DDBJ databases">
        <title>Three novel species with peptidoglycan cell walls form the new genus Lacunisphaera gen. nov. in the family Opitutaceae of the verrucomicrobial subdivision 4.</title>
        <authorList>
            <person name="Rast P."/>
            <person name="Gloeckner I."/>
            <person name="Jogler M."/>
            <person name="Boedeker C."/>
            <person name="Jeske O."/>
            <person name="Wiegand S."/>
            <person name="Reinhardt R."/>
            <person name="Schumann P."/>
            <person name="Rohde M."/>
            <person name="Spring S."/>
            <person name="Gloeckner F.O."/>
            <person name="Jogler C."/>
        </authorList>
    </citation>
    <scope>NUCLEOTIDE SEQUENCE [LARGE SCALE GENOMIC DNA]</scope>
    <source>
        <strain evidence="8 9">IG16b</strain>
    </source>
</reference>
<proteinExistence type="predicted"/>
<dbReference type="CDD" id="cd09156">
    <property type="entry name" value="PLDc_CLS_unchar1_1"/>
    <property type="match status" value="1"/>
</dbReference>
<dbReference type="Pfam" id="PF13396">
    <property type="entry name" value="PLDc_N"/>
    <property type="match status" value="1"/>
</dbReference>
<dbReference type="InterPro" id="IPR001736">
    <property type="entry name" value="PLipase_D/transphosphatidylase"/>
</dbReference>
<gene>
    <name evidence="8" type="primary">clsA</name>
    <name evidence="8" type="ORF">Verru16b_02772</name>
</gene>
<dbReference type="SUPFAM" id="SSF56024">
    <property type="entry name" value="Phospholipase D/nuclease"/>
    <property type="match status" value="2"/>
</dbReference>
<dbReference type="EC" id="2.7.8.-" evidence="8"/>
<evidence type="ECO:0000259" key="7">
    <source>
        <dbReference type="PROSITE" id="PS50035"/>
    </source>
</evidence>
<evidence type="ECO:0000256" key="5">
    <source>
        <dbReference type="ARBA" id="ARBA00023136"/>
    </source>
</evidence>
<evidence type="ECO:0000313" key="8">
    <source>
        <dbReference type="EMBL" id="AOS45687.1"/>
    </source>
</evidence>
<evidence type="ECO:0000256" key="6">
    <source>
        <dbReference type="SAM" id="Phobius"/>
    </source>
</evidence>
<comment type="subcellular location">
    <subcellularLocation>
        <location evidence="1">Cell membrane</location>
        <topology evidence="1">Multi-pass membrane protein</topology>
    </subcellularLocation>
</comment>
<keyword evidence="9" id="KW-1185">Reference proteome</keyword>
<keyword evidence="2" id="KW-1003">Cell membrane</keyword>
<dbReference type="GO" id="GO:0032049">
    <property type="term" value="P:cardiolipin biosynthetic process"/>
    <property type="evidence" value="ECO:0007669"/>
    <property type="project" value="UniProtKB-ARBA"/>
</dbReference>
<dbReference type="PANTHER" id="PTHR21248:SF22">
    <property type="entry name" value="PHOSPHOLIPASE D"/>
    <property type="match status" value="1"/>
</dbReference>
<feature type="transmembrane region" description="Helical" evidence="6">
    <location>
        <begin position="51"/>
        <end position="72"/>
    </location>
</feature>
<dbReference type="PATRIC" id="fig|1838286.3.peg.2787"/>
<evidence type="ECO:0000256" key="1">
    <source>
        <dbReference type="ARBA" id="ARBA00004651"/>
    </source>
</evidence>
<dbReference type="RefSeq" id="WP_237023420.1">
    <property type="nucleotide sequence ID" value="NZ_CP016094.1"/>
</dbReference>
<feature type="domain" description="PLD phosphodiesterase" evidence="7">
    <location>
        <begin position="397"/>
        <end position="424"/>
    </location>
</feature>
<evidence type="ECO:0000256" key="4">
    <source>
        <dbReference type="ARBA" id="ARBA00022989"/>
    </source>
</evidence>
<dbReference type="Pfam" id="PF13091">
    <property type="entry name" value="PLDc_2"/>
    <property type="match status" value="2"/>
</dbReference>
<dbReference type="EMBL" id="CP016094">
    <property type="protein sequence ID" value="AOS45687.1"/>
    <property type="molecule type" value="Genomic_DNA"/>
</dbReference>
<dbReference type="SMART" id="SM00155">
    <property type="entry name" value="PLDc"/>
    <property type="match status" value="2"/>
</dbReference>
<dbReference type="PANTHER" id="PTHR21248">
    <property type="entry name" value="CARDIOLIPIN SYNTHASE"/>
    <property type="match status" value="1"/>
</dbReference>
<organism evidence="8 9">
    <name type="scientific">Lacunisphaera limnophila</name>
    <dbReference type="NCBI Taxonomy" id="1838286"/>
    <lineage>
        <taxon>Bacteria</taxon>
        <taxon>Pseudomonadati</taxon>
        <taxon>Verrucomicrobiota</taxon>
        <taxon>Opitutia</taxon>
        <taxon>Opitutales</taxon>
        <taxon>Opitutaceae</taxon>
        <taxon>Lacunisphaera</taxon>
    </lineage>
</organism>
<dbReference type="PROSITE" id="PS50035">
    <property type="entry name" value="PLD"/>
    <property type="match status" value="2"/>
</dbReference>
<dbReference type="Proteomes" id="UP000095228">
    <property type="component" value="Chromosome"/>
</dbReference>
<dbReference type="AlphaFoldDB" id="A0A1D8AXT8"/>
<dbReference type="KEGG" id="obg:Verru16b_02772"/>
<dbReference type="GO" id="GO:0005886">
    <property type="term" value="C:plasma membrane"/>
    <property type="evidence" value="ECO:0007669"/>
    <property type="project" value="UniProtKB-SubCell"/>
</dbReference>
<evidence type="ECO:0000256" key="3">
    <source>
        <dbReference type="ARBA" id="ARBA00022692"/>
    </source>
</evidence>
<dbReference type="InterPro" id="IPR027379">
    <property type="entry name" value="CLS_N"/>
</dbReference>
<keyword evidence="3 6" id="KW-0812">Transmembrane</keyword>
<dbReference type="STRING" id="1838286.Verru16b_02772"/>
<dbReference type="InterPro" id="IPR025202">
    <property type="entry name" value="PLD-like_dom"/>
</dbReference>
<sequence>MTDTLQAAYDNLLEHPIANGLLPHLLTVVGFLLAIFAIARLMSERKQPGNTFAWLFAFAFIPYVGVPLYLLFGGRKLRKLAERKARLCPVNPTRVDVPENAGFAARVFASNGASAPIGGNRVNFMLNGEDSFAALERGIREARESIHIMTFILGRDEVGRRIVQLLAERAKAGVKVRLLLDALGCFPTSGRFCDPIREAGGEVVRFMPMLPLQTRWSANLRNHRKIAIIDHRFAAVGGRNLAREYMGPTPLKRRWRDLGAVIEGPAVRQLEEVFLADWAFASDQPFNRLLKELPEAWPAADGPADLQVVASGPDVAGDPLYEGILSLVQQAQRSVWIVTPYFIPDEVLQRSLMVQARAGLDVRIVVPARSNHRITDLARRHHLNELQAAGVKVLLYQPGMNHAKLLLVDGETALFGSANMDLRSLFVNFEIGLVTYSAAEARTLREWMLEVMTLSKPMSDRKKSRRFLPAFGEEIARLLAPLL</sequence>
<protein>
    <submittedName>
        <fullName evidence="8">Major cardiolipin synthase ClsA</fullName>
        <ecNumber evidence="8">2.7.8.-</ecNumber>
    </submittedName>
</protein>
<evidence type="ECO:0000256" key="2">
    <source>
        <dbReference type="ARBA" id="ARBA00022475"/>
    </source>
</evidence>
<keyword evidence="4 6" id="KW-1133">Transmembrane helix</keyword>
<accession>A0A1D8AXT8</accession>
<name>A0A1D8AXT8_9BACT</name>
<dbReference type="GO" id="GO:0030572">
    <property type="term" value="F:phosphatidyltransferase activity"/>
    <property type="evidence" value="ECO:0007669"/>
    <property type="project" value="UniProtKB-ARBA"/>
</dbReference>
<evidence type="ECO:0000313" key="9">
    <source>
        <dbReference type="Proteomes" id="UP000095228"/>
    </source>
</evidence>